<dbReference type="AlphaFoldDB" id="A0A1H9EMY4"/>
<feature type="domain" description="DUF4340" evidence="1">
    <location>
        <begin position="65"/>
        <end position="197"/>
    </location>
</feature>
<dbReference type="EMBL" id="FOFS01000005">
    <property type="protein sequence ID" value="SEQ26985.1"/>
    <property type="molecule type" value="Genomic_DNA"/>
</dbReference>
<reference evidence="2 3" key="1">
    <citation type="submission" date="2016-10" db="EMBL/GenBank/DDBJ databases">
        <authorList>
            <person name="de Groot N.N."/>
        </authorList>
    </citation>
    <scope>NUCLEOTIDE SEQUENCE [LARGE SCALE GENOMIC DNA]</scope>
    <source>
        <strain evidence="2 3">DSM 25927</strain>
    </source>
</reference>
<dbReference type="InterPro" id="IPR025641">
    <property type="entry name" value="DUF4340"/>
</dbReference>
<dbReference type="Pfam" id="PF14238">
    <property type="entry name" value="DUF4340"/>
    <property type="match status" value="1"/>
</dbReference>
<evidence type="ECO:0000259" key="1">
    <source>
        <dbReference type="Pfam" id="PF14238"/>
    </source>
</evidence>
<gene>
    <name evidence="2" type="ORF">SAMN04488038_10594</name>
</gene>
<dbReference type="STRING" id="489703.SAMN04488038_10594"/>
<proteinExistence type="predicted"/>
<name>A0A1H9EMY4_9GAMM</name>
<protein>
    <recommendedName>
        <fullName evidence="1">DUF4340 domain-containing protein</fullName>
    </recommendedName>
</protein>
<organism evidence="2 3">
    <name type="scientific">Solimonas aquatica</name>
    <dbReference type="NCBI Taxonomy" id="489703"/>
    <lineage>
        <taxon>Bacteria</taxon>
        <taxon>Pseudomonadati</taxon>
        <taxon>Pseudomonadota</taxon>
        <taxon>Gammaproteobacteria</taxon>
        <taxon>Nevskiales</taxon>
        <taxon>Nevskiaceae</taxon>
        <taxon>Solimonas</taxon>
    </lineage>
</organism>
<accession>A0A1H9EMY4</accession>
<keyword evidence="3" id="KW-1185">Reference proteome</keyword>
<dbReference type="Proteomes" id="UP000199233">
    <property type="component" value="Unassembled WGS sequence"/>
</dbReference>
<dbReference type="RefSeq" id="WP_177188892.1">
    <property type="nucleotide sequence ID" value="NZ_FOFS01000005.1"/>
</dbReference>
<sequence>MKRARLNLLLLVLVAALAATVYFTRKKEEPKGAPLTALNTDAIDRIRIEHPDRPALQLEKRGSDWWLSAPVSAPCDPFEVATLLNLASASTQRSFKLSEVKPAELKLDPPQFSITLNDQKLAFGDVEPLEYRRYVQHGDTVSLIDDPAATSVDADYSDLLAKTLLPSDARLVAIQLPGLSLKRDADGKRWQAEPAPAAASADDLSRLVEAWRHARAMWNAAIPAQAAQSGQTPQPITLSLEGGQTIQLLLISREPQLIIDRPDLKVRYTLSKADADTLLSLKPAAAAKP</sequence>
<evidence type="ECO:0000313" key="2">
    <source>
        <dbReference type="EMBL" id="SEQ26985.1"/>
    </source>
</evidence>
<evidence type="ECO:0000313" key="3">
    <source>
        <dbReference type="Proteomes" id="UP000199233"/>
    </source>
</evidence>